<comment type="caution">
    <text evidence="9">The sequence shown here is derived from an EMBL/GenBank/DDBJ whole genome shotgun (WGS) entry which is preliminary data.</text>
</comment>
<dbReference type="Pfam" id="PF00320">
    <property type="entry name" value="GATA"/>
    <property type="match status" value="1"/>
</dbReference>
<feature type="compositionally biased region" description="Polar residues" evidence="7">
    <location>
        <begin position="409"/>
        <end position="431"/>
    </location>
</feature>
<keyword evidence="2 6" id="KW-0863">Zinc-finger</keyword>
<evidence type="ECO:0000256" key="6">
    <source>
        <dbReference type="PROSITE-ProRule" id="PRU00094"/>
    </source>
</evidence>
<evidence type="ECO:0000256" key="3">
    <source>
        <dbReference type="ARBA" id="ARBA00022833"/>
    </source>
</evidence>
<proteinExistence type="predicted"/>
<dbReference type="InterPro" id="IPR000679">
    <property type="entry name" value="Znf_GATA"/>
</dbReference>
<dbReference type="PANTHER" id="PTHR47172:SF24">
    <property type="entry name" value="GATA ZINC FINGER DOMAIN-CONTAINING PROTEIN 14-RELATED"/>
    <property type="match status" value="1"/>
</dbReference>
<evidence type="ECO:0000259" key="8">
    <source>
        <dbReference type="PROSITE" id="PS50114"/>
    </source>
</evidence>
<feature type="region of interest" description="Disordered" evidence="7">
    <location>
        <begin position="409"/>
        <end position="708"/>
    </location>
</feature>
<dbReference type="AlphaFoldDB" id="A0A433QF53"/>
<dbReference type="Proteomes" id="UP000274822">
    <property type="component" value="Unassembled WGS sequence"/>
</dbReference>
<keyword evidence="10" id="KW-1185">Reference proteome</keyword>
<feature type="compositionally biased region" description="Polar residues" evidence="7">
    <location>
        <begin position="749"/>
        <end position="759"/>
    </location>
</feature>
<feature type="region of interest" description="Disordered" evidence="7">
    <location>
        <begin position="727"/>
        <end position="836"/>
    </location>
</feature>
<evidence type="ECO:0000256" key="4">
    <source>
        <dbReference type="ARBA" id="ARBA00023015"/>
    </source>
</evidence>
<dbReference type="CDD" id="cd00202">
    <property type="entry name" value="ZnF_GATA"/>
    <property type="match status" value="1"/>
</dbReference>
<feature type="domain" description="GATA-type" evidence="8">
    <location>
        <begin position="685"/>
        <end position="720"/>
    </location>
</feature>
<dbReference type="EMBL" id="RBNJ01006649">
    <property type="protein sequence ID" value="RUS28427.1"/>
    <property type="molecule type" value="Genomic_DNA"/>
</dbReference>
<feature type="compositionally biased region" description="Low complexity" evidence="7">
    <location>
        <begin position="342"/>
        <end position="363"/>
    </location>
</feature>
<feature type="compositionally biased region" description="Polar residues" evidence="7">
    <location>
        <begin position="365"/>
        <end position="379"/>
    </location>
</feature>
<evidence type="ECO:0000256" key="2">
    <source>
        <dbReference type="ARBA" id="ARBA00022771"/>
    </source>
</evidence>
<keyword evidence="4" id="KW-0805">Transcription regulation</keyword>
<evidence type="ECO:0000256" key="1">
    <source>
        <dbReference type="ARBA" id="ARBA00022723"/>
    </source>
</evidence>
<evidence type="ECO:0000256" key="7">
    <source>
        <dbReference type="SAM" id="MobiDB-lite"/>
    </source>
</evidence>
<keyword evidence="3" id="KW-0862">Zinc</keyword>
<feature type="compositionally biased region" description="Polar residues" evidence="7">
    <location>
        <begin position="561"/>
        <end position="585"/>
    </location>
</feature>
<evidence type="ECO:0000256" key="5">
    <source>
        <dbReference type="ARBA" id="ARBA00023163"/>
    </source>
</evidence>
<feature type="compositionally biased region" description="Polar residues" evidence="7">
    <location>
        <begin position="643"/>
        <end position="663"/>
    </location>
</feature>
<name>A0A433QF53_9FUNG</name>
<dbReference type="InterPro" id="IPR013088">
    <property type="entry name" value="Znf_NHR/GATA"/>
</dbReference>
<evidence type="ECO:0000313" key="10">
    <source>
        <dbReference type="Proteomes" id="UP000274822"/>
    </source>
</evidence>
<dbReference type="PANTHER" id="PTHR47172">
    <property type="entry name" value="OS01G0976800 PROTEIN"/>
    <property type="match status" value="1"/>
</dbReference>
<accession>A0A433QF53</accession>
<protein>
    <recommendedName>
        <fullName evidence="8">GATA-type domain-containing protein</fullName>
    </recommendedName>
</protein>
<reference evidence="9 10" key="1">
    <citation type="journal article" date="2018" name="New Phytol.">
        <title>Phylogenomics of Endogonaceae and evolution of mycorrhizas within Mucoromycota.</title>
        <authorList>
            <person name="Chang Y."/>
            <person name="Desiro A."/>
            <person name="Na H."/>
            <person name="Sandor L."/>
            <person name="Lipzen A."/>
            <person name="Clum A."/>
            <person name="Barry K."/>
            <person name="Grigoriev I.V."/>
            <person name="Martin F.M."/>
            <person name="Stajich J.E."/>
            <person name="Smith M.E."/>
            <person name="Bonito G."/>
            <person name="Spatafora J.W."/>
        </authorList>
    </citation>
    <scope>NUCLEOTIDE SEQUENCE [LARGE SCALE GENOMIC DNA]</scope>
    <source>
        <strain evidence="9 10">AD002</strain>
    </source>
</reference>
<organism evidence="9 10">
    <name type="scientific">Jimgerdemannia flammicorona</name>
    <dbReference type="NCBI Taxonomy" id="994334"/>
    <lineage>
        <taxon>Eukaryota</taxon>
        <taxon>Fungi</taxon>
        <taxon>Fungi incertae sedis</taxon>
        <taxon>Mucoromycota</taxon>
        <taxon>Mucoromycotina</taxon>
        <taxon>Endogonomycetes</taxon>
        <taxon>Endogonales</taxon>
        <taxon>Endogonaceae</taxon>
        <taxon>Jimgerdemannia</taxon>
    </lineage>
</organism>
<dbReference type="GO" id="GO:0008270">
    <property type="term" value="F:zinc ion binding"/>
    <property type="evidence" value="ECO:0007669"/>
    <property type="project" value="UniProtKB-KW"/>
</dbReference>
<feature type="compositionally biased region" description="Pro residues" evidence="7">
    <location>
        <begin position="594"/>
        <end position="622"/>
    </location>
</feature>
<feature type="region of interest" description="Disordered" evidence="7">
    <location>
        <begin position="869"/>
        <end position="920"/>
    </location>
</feature>
<feature type="region of interest" description="Disordered" evidence="7">
    <location>
        <begin position="342"/>
        <end position="390"/>
    </location>
</feature>
<feature type="compositionally biased region" description="Polar residues" evidence="7">
    <location>
        <begin position="774"/>
        <end position="783"/>
    </location>
</feature>
<dbReference type="PROSITE" id="PS00344">
    <property type="entry name" value="GATA_ZN_FINGER_1"/>
    <property type="match status" value="1"/>
</dbReference>
<feature type="compositionally biased region" description="Polar residues" evidence="7">
    <location>
        <begin position="466"/>
        <end position="477"/>
    </location>
</feature>
<feature type="compositionally biased region" description="Polar residues" evidence="7">
    <location>
        <begin position="484"/>
        <end position="497"/>
    </location>
</feature>
<dbReference type="Gene3D" id="3.30.50.10">
    <property type="entry name" value="Erythroid Transcription Factor GATA-1, subunit A"/>
    <property type="match status" value="1"/>
</dbReference>
<dbReference type="PROSITE" id="PS50114">
    <property type="entry name" value="GATA_ZN_FINGER_2"/>
    <property type="match status" value="1"/>
</dbReference>
<dbReference type="SUPFAM" id="SSF57716">
    <property type="entry name" value="Glucocorticoid receptor-like (DNA-binding domain)"/>
    <property type="match status" value="1"/>
</dbReference>
<dbReference type="GO" id="GO:0043565">
    <property type="term" value="F:sequence-specific DNA binding"/>
    <property type="evidence" value="ECO:0007669"/>
    <property type="project" value="InterPro"/>
</dbReference>
<evidence type="ECO:0000313" key="9">
    <source>
        <dbReference type="EMBL" id="RUS28427.1"/>
    </source>
</evidence>
<dbReference type="GO" id="GO:0006355">
    <property type="term" value="P:regulation of DNA-templated transcription"/>
    <property type="evidence" value="ECO:0007669"/>
    <property type="project" value="InterPro"/>
</dbReference>
<feature type="compositionally biased region" description="Polar residues" evidence="7">
    <location>
        <begin position="732"/>
        <end position="742"/>
    </location>
</feature>
<sequence>MTEHACFWALLSFGDLKFAYLPYSSLVQQQRLDPRVVDLLLGKSFFDFVHHDEVAMAKEDLNKFMQLKTLYGSVTRRGVEMRPYGRSQPTHSARRGNTWWSEAGQLLECASIYTKFRTGLEKLQTQRRLALTTCIDILPYGLSCHRSKRSHIFFNATLENDGSASVNEHSFEEKILRRCRFRKLRELYRDSMLPSPSIDRVIKDEHNLTQSEKQAISALMEGPSKPELHNSSNILDSEYVVVDVVMNVEPSAIAQHLRRAFLDSSPDINRLVERFTSNIPHPTMNHPVRIFQVLDSLTRRLLFTWPDPYFSESDGYRKDGSWPVKQEGYRPEDFARLVQINSPNLSPTSSSSSPSSAYHIPGSTAGASCTQRRNLQKSLPQPHGPPHKVEGVMIPYGVITFASFQVSAGSSQRPSSMSGPQLGGRQSSSPPVVSMAIPGLTGQDVRGSYPAPHFYQHQRSTEELRSSGTYGASNGHQSMDEMTPASSPVSSPNLQRVNRNHHNGFSYHSAYTQTLPPEAQYQPSYPLHSQRYSAPIPYDDQTPANPRGIPHARRASPPQPLSTHQQQSPVSSSFHESQLVSTTNPAIPYARRGSPPPGHLFSLPPTPAYPPYEDPHVPPPSRTPGIPYARHASPLPTQPPPVQQSFPLTSQPVPYQFGSNGQVSHRVYTPPSPRETDRSPGNGGAGPKKYCESCGTDSSPEWRRGPTGHKTLCNACGLRYSRSIARQGKAAQHQQMRGSQSRAILAPGSGNSMISNADTYPSYPHHDPGYGSMPPSTNYSRQPSQPPMVSPTAPTSAHRYHPYSGPGGPHNSHPPPPRSSASTSPMSLPLPLPQIPGVTPFHHHVITTTERVPSDGPGLVPQTTIIHHHHHYHSGPPIPLQNSPAPGGMMTVPPPQQGGLGPGRAPESDLYGPSPRKNER</sequence>
<gene>
    <name evidence="9" type="ORF">BC938DRAFT_481902</name>
</gene>
<dbReference type="SMART" id="SM00401">
    <property type="entry name" value="ZnF_GATA"/>
    <property type="match status" value="1"/>
</dbReference>
<keyword evidence="5" id="KW-0804">Transcription</keyword>
<keyword evidence="1" id="KW-0479">Metal-binding</keyword>